<dbReference type="KEGG" id="rhoz:GXP67_09095"/>
<name>A0A6C0GGE0_9BACT</name>
<keyword evidence="1" id="KW-0472">Membrane</keyword>
<keyword evidence="3" id="KW-1185">Reference proteome</keyword>
<organism evidence="2 3">
    <name type="scientific">Rhodocytophaga rosea</name>
    <dbReference type="NCBI Taxonomy" id="2704465"/>
    <lineage>
        <taxon>Bacteria</taxon>
        <taxon>Pseudomonadati</taxon>
        <taxon>Bacteroidota</taxon>
        <taxon>Cytophagia</taxon>
        <taxon>Cytophagales</taxon>
        <taxon>Rhodocytophagaceae</taxon>
        <taxon>Rhodocytophaga</taxon>
    </lineage>
</organism>
<proteinExistence type="predicted"/>
<gene>
    <name evidence="2" type="ORF">GXP67_09095</name>
</gene>
<keyword evidence="1" id="KW-0812">Transmembrane</keyword>
<keyword evidence="1" id="KW-1133">Transmembrane helix</keyword>
<evidence type="ECO:0000313" key="2">
    <source>
        <dbReference type="EMBL" id="QHT66802.1"/>
    </source>
</evidence>
<dbReference type="RefSeq" id="WP_162442855.1">
    <property type="nucleotide sequence ID" value="NZ_CP048222.1"/>
</dbReference>
<dbReference type="PROSITE" id="PS51257">
    <property type="entry name" value="PROKAR_LIPOPROTEIN"/>
    <property type="match status" value="1"/>
</dbReference>
<accession>A0A6C0GGE0</accession>
<protein>
    <submittedName>
        <fullName evidence="2">Uncharacterized protein</fullName>
    </submittedName>
</protein>
<evidence type="ECO:0000313" key="3">
    <source>
        <dbReference type="Proteomes" id="UP000480178"/>
    </source>
</evidence>
<dbReference type="Proteomes" id="UP000480178">
    <property type="component" value="Chromosome"/>
</dbReference>
<dbReference type="AlphaFoldDB" id="A0A6C0GGE0"/>
<sequence length="426" mass="46224">MKREHFLKTIAAFAGGLTVVSCSPDLLEEIVIPEETALENLSIEEAQKWFNNVYLPKASILRVASDDKKHRRKAAWSRAKKPKNSKNKELGWVWVPIDYEDSARPGVVLYDEETKYRLELDKYFLQPVIEGLIVIKVKNENKAFLAQIAYDPFELEANEYKLEKDKFTGTLLRTDWNDILIDGTSYSKGKNVGSFINPENNAFKNARIENCTYYSVNYQTWYIDNGVFTVVAHTAWSTVCDGSGNGGWGDSGGGSGSSSGGTGGGAYYDPLVSSGGGGTGGWVYPTNMLYNFNLANAIATNGTDRLNMNVNVTRTLYVVSLATTITGWSLDKATALARCVGGNVNSYCPLASTLGKRIGVVGVLVSGTQLYMGIADNGWQWNQDGWNLAQLVLGGTALAAATILAAPWVAVVAGGISIGIAVYTRP</sequence>
<evidence type="ECO:0000256" key="1">
    <source>
        <dbReference type="SAM" id="Phobius"/>
    </source>
</evidence>
<reference evidence="2 3" key="1">
    <citation type="submission" date="2020-01" db="EMBL/GenBank/DDBJ databases">
        <authorList>
            <person name="Kim M.K."/>
        </authorList>
    </citation>
    <scope>NUCLEOTIDE SEQUENCE [LARGE SCALE GENOMIC DNA]</scope>
    <source>
        <strain evidence="2 3">172606-1</strain>
    </source>
</reference>
<dbReference type="EMBL" id="CP048222">
    <property type="protein sequence ID" value="QHT66802.1"/>
    <property type="molecule type" value="Genomic_DNA"/>
</dbReference>
<feature type="transmembrane region" description="Helical" evidence="1">
    <location>
        <begin position="397"/>
        <end position="423"/>
    </location>
</feature>